<proteinExistence type="predicted"/>
<evidence type="ECO:0000313" key="2">
    <source>
        <dbReference type="Proteomes" id="UP000258102"/>
    </source>
</evidence>
<reference evidence="1 2" key="1">
    <citation type="submission" date="2018-08" db="EMBL/GenBank/DDBJ databases">
        <title>Whole Genome Sequences of Two Pseudoalteromonas piscicida Strains, DE1-A and DE2-A, which Exhibit Strong Antibacterial Activity against Vibrio vulnificus.</title>
        <authorList>
            <person name="Richards G.P."/>
            <person name="Needleman D.S."/>
            <person name="Watson M.A."/>
            <person name="Polson S.W."/>
        </authorList>
    </citation>
    <scope>NUCLEOTIDE SEQUENCE [LARGE SCALE GENOMIC DNA]</scope>
    <source>
        <strain evidence="1 2">DE2-A</strain>
    </source>
</reference>
<dbReference type="AlphaFoldDB" id="A0AAD0RIZ2"/>
<accession>A0AAD0RIZ2</accession>
<gene>
    <name evidence="1" type="ORF">D0511_11640</name>
</gene>
<sequence length="88" mass="10205">MTNLSERLKGLDLSRVTHRLKTAAGMTEDDCFQAEVLYKQFLTLKSKYPDTPITPPQLADEVWHEHITDTIAYYRGVTIYCYDDLFNS</sequence>
<organism evidence="1 2">
    <name type="scientific">Pseudoalteromonas piscicida</name>
    <dbReference type="NCBI Taxonomy" id="43662"/>
    <lineage>
        <taxon>Bacteria</taxon>
        <taxon>Pseudomonadati</taxon>
        <taxon>Pseudomonadota</taxon>
        <taxon>Gammaproteobacteria</taxon>
        <taxon>Alteromonadales</taxon>
        <taxon>Pseudoalteromonadaceae</taxon>
        <taxon>Pseudoalteromonas</taxon>
    </lineage>
</organism>
<dbReference type="KEGG" id="ppis:B1L02_06135"/>
<protein>
    <submittedName>
        <fullName evidence="1">Uncharacterized protein</fullName>
    </submittedName>
</protein>
<name>A0AAD0RIZ2_PSEO7</name>
<dbReference type="EMBL" id="CP031761">
    <property type="protein sequence ID" value="AXR02649.1"/>
    <property type="molecule type" value="Genomic_DNA"/>
</dbReference>
<dbReference type="RefSeq" id="WP_088530312.1">
    <property type="nucleotide sequence ID" value="NZ_CP021646.1"/>
</dbReference>
<evidence type="ECO:0000313" key="1">
    <source>
        <dbReference type="EMBL" id="AXR02649.1"/>
    </source>
</evidence>
<dbReference type="Proteomes" id="UP000258102">
    <property type="component" value="Chromosome 1"/>
</dbReference>